<feature type="transmembrane region" description="Helical" evidence="7">
    <location>
        <begin position="247"/>
        <end position="276"/>
    </location>
</feature>
<feature type="transmembrane region" description="Helical" evidence="7">
    <location>
        <begin position="402"/>
        <end position="427"/>
    </location>
</feature>
<feature type="transmembrane region" description="Helical" evidence="7">
    <location>
        <begin position="148"/>
        <end position="169"/>
    </location>
</feature>
<feature type="transmembrane region" description="Helical" evidence="7">
    <location>
        <begin position="181"/>
        <end position="200"/>
    </location>
</feature>
<dbReference type="PIRSF" id="PIRSF006603">
    <property type="entry name" value="DinF"/>
    <property type="match status" value="1"/>
</dbReference>
<dbReference type="EMBL" id="LJVE01000080">
    <property type="protein sequence ID" value="KPL13866.1"/>
    <property type="molecule type" value="Genomic_DNA"/>
</dbReference>
<feature type="transmembrane region" description="Helical" evidence="7">
    <location>
        <begin position="371"/>
        <end position="390"/>
    </location>
</feature>
<reference evidence="8 9" key="1">
    <citation type="journal article" date="2015" name="Microbiome">
        <title>Genomic resolution of linkages in carbon, nitrogen, and sulfur cycling among widespread estuary sediment bacteria.</title>
        <authorList>
            <person name="Baker B.J."/>
            <person name="Lazar C.S."/>
            <person name="Teske A.P."/>
            <person name="Dick G.J."/>
        </authorList>
    </citation>
    <scope>NUCLEOTIDE SEQUENCE [LARGE SCALE GENOMIC DNA]</scope>
    <source>
        <strain evidence="8">SM1_77</strain>
    </source>
</reference>
<dbReference type="InterPro" id="IPR002528">
    <property type="entry name" value="MATE_fam"/>
</dbReference>
<evidence type="ECO:0000313" key="8">
    <source>
        <dbReference type="EMBL" id="KPL13866.1"/>
    </source>
</evidence>
<dbReference type="PANTHER" id="PTHR43549">
    <property type="entry name" value="MULTIDRUG RESISTANCE PROTEIN YPNP-RELATED"/>
    <property type="match status" value="1"/>
</dbReference>
<sequence>MKKSDHSLTNGQPRETEGVKTLLGNPKKAIIKLAVPMIVAMSVQTIYSFVDAIWVSGLGPDALSAVGFFFPFFFMIIALSTGLGVGGAAAVSRRIGARDKGGADNVATHTMVMMFITAIIVAIPFFFLIDVIFSRMGAGHVTPLATSYARVMFLGTGLIFFAHVASALLRAEGDVRRAMYAMMGGAGLNILLDPIFIYTLRLGVAGAAWASVISMFVSSSILFYWVCIKQDTYVAINLKGFRFHRSVLFDILRVGLPASVMQITMAFSVFLLNLIAVRVGGTDGVAVFTTGWRVTMFASLPLLGMATAVTSVTGAAFGAHAYDKLDSAYMHAIKIGVIIELAVASVTFILAPQITSLFTMSREATRIAHDLIVFVRTMCIYYPAAAFGILSSAMFQGIGKGVYSLTITMIRTIILVVPLTYLFAISLGMQLPGIWWGIVVGNTIGATIAFSWARHTINRLSNRDASVFRTAE</sequence>
<feature type="transmembrane region" description="Helical" evidence="7">
    <location>
        <begin position="30"/>
        <end position="50"/>
    </location>
</feature>
<evidence type="ECO:0000256" key="2">
    <source>
        <dbReference type="ARBA" id="ARBA00022448"/>
    </source>
</evidence>
<dbReference type="Pfam" id="PF01554">
    <property type="entry name" value="MatE"/>
    <property type="match status" value="2"/>
</dbReference>
<dbReference type="AlphaFoldDB" id="A0A0S8JWX3"/>
<keyword evidence="5 7" id="KW-1133">Transmembrane helix</keyword>
<dbReference type="GO" id="GO:0042910">
    <property type="term" value="F:xenobiotic transmembrane transporter activity"/>
    <property type="evidence" value="ECO:0007669"/>
    <property type="project" value="InterPro"/>
</dbReference>
<feature type="transmembrane region" description="Helical" evidence="7">
    <location>
        <begin position="433"/>
        <end position="453"/>
    </location>
</feature>
<comment type="subcellular location">
    <subcellularLocation>
        <location evidence="1">Cell membrane</location>
        <topology evidence="1">Multi-pass membrane protein</topology>
    </subcellularLocation>
</comment>
<evidence type="ECO:0000256" key="3">
    <source>
        <dbReference type="ARBA" id="ARBA00022475"/>
    </source>
</evidence>
<gene>
    <name evidence="8" type="ORF">AMJ74_04475</name>
</gene>
<proteinExistence type="predicted"/>
<evidence type="ECO:0000313" key="9">
    <source>
        <dbReference type="Proteomes" id="UP000050975"/>
    </source>
</evidence>
<dbReference type="InterPro" id="IPR052031">
    <property type="entry name" value="Membrane_Transporter-Flippase"/>
</dbReference>
<dbReference type="NCBIfam" id="TIGR00797">
    <property type="entry name" value="matE"/>
    <property type="match status" value="1"/>
</dbReference>
<comment type="caution">
    <text evidence="8">The sequence shown here is derived from an EMBL/GenBank/DDBJ whole genome shotgun (WGS) entry which is preliminary data.</text>
</comment>
<feature type="transmembrane region" description="Helical" evidence="7">
    <location>
        <begin position="206"/>
        <end position="226"/>
    </location>
</feature>
<evidence type="ECO:0000256" key="5">
    <source>
        <dbReference type="ARBA" id="ARBA00022989"/>
    </source>
</evidence>
<dbReference type="Proteomes" id="UP000050975">
    <property type="component" value="Unassembled WGS sequence"/>
</dbReference>
<feature type="transmembrane region" description="Helical" evidence="7">
    <location>
        <begin position="296"/>
        <end position="319"/>
    </location>
</feature>
<evidence type="ECO:0000256" key="7">
    <source>
        <dbReference type="SAM" id="Phobius"/>
    </source>
</evidence>
<protein>
    <submittedName>
        <fullName evidence="8">MATE family efflux transporter</fullName>
    </submittedName>
</protein>
<dbReference type="GO" id="GO:0015297">
    <property type="term" value="F:antiporter activity"/>
    <property type="evidence" value="ECO:0007669"/>
    <property type="project" value="InterPro"/>
</dbReference>
<keyword evidence="3" id="KW-1003">Cell membrane</keyword>
<feature type="transmembrane region" description="Helical" evidence="7">
    <location>
        <begin position="331"/>
        <end position="351"/>
    </location>
</feature>
<evidence type="ECO:0000256" key="1">
    <source>
        <dbReference type="ARBA" id="ARBA00004651"/>
    </source>
</evidence>
<accession>A0A0S8JWX3</accession>
<dbReference type="PATRIC" id="fig|1703778.3.peg.586"/>
<feature type="transmembrane region" description="Helical" evidence="7">
    <location>
        <begin position="112"/>
        <end position="136"/>
    </location>
</feature>
<dbReference type="GO" id="GO:0005886">
    <property type="term" value="C:plasma membrane"/>
    <property type="evidence" value="ECO:0007669"/>
    <property type="project" value="UniProtKB-SubCell"/>
</dbReference>
<dbReference type="PANTHER" id="PTHR43549:SF2">
    <property type="entry name" value="MULTIDRUG RESISTANCE PROTEIN NORM-RELATED"/>
    <property type="match status" value="1"/>
</dbReference>
<feature type="transmembrane region" description="Helical" evidence="7">
    <location>
        <begin position="62"/>
        <end position="91"/>
    </location>
</feature>
<dbReference type="InterPro" id="IPR048279">
    <property type="entry name" value="MdtK-like"/>
</dbReference>
<keyword evidence="6 7" id="KW-0472">Membrane</keyword>
<dbReference type="CDD" id="cd13147">
    <property type="entry name" value="MATE_MJ0709_like"/>
    <property type="match status" value="1"/>
</dbReference>
<evidence type="ECO:0000256" key="6">
    <source>
        <dbReference type="ARBA" id="ARBA00023136"/>
    </source>
</evidence>
<keyword evidence="2" id="KW-0813">Transport</keyword>
<name>A0A0S8JWX3_UNCW3</name>
<evidence type="ECO:0000256" key="4">
    <source>
        <dbReference type="ARBA" id="ARBA00022692"/>
    </source>
</evidence>
<keyword evidence="4 7" id="KW-0812">Transmembrane</keyword>
<organism evidence="8 9">
    <name type="scientific">candidate division WOR_3 bacterium SM1_77</name>
    <dbReference type="NCBI Taxonomy" id="1703778"/>
    <lineage>
        <taxon>Bacteria</taxon>
        <taxon>Bacteria division WOR-3</taxon>
    </lineage>
</organism>